<evidence type="ECO:0000313" key="12">
    <source>
        <dbReference type="EMBL" id="KAF2211843.1"/>
    </source>
</evidence>
<keyword evidence="3" id="KW-0547">Nucleotide-binding</keyword>
<feature type="site" description="Important for serine binding" evidence="8">
    <location>
        <position position="453"/>
    </location>
</feature>
<evidence type="ECO:0000256" key="4">
    <source>
        <dbReference type="ARBA" id="ARBA00022840"/>
    </source>
</evidence>
<evidence type="ECO:0000256" key="6">
    <source>
        <dbReference type="ARBA" id="ARBA00031113"/>
    </source>
</evidence>
<dbReference type="GO" id="GO:0005524">
    <property type="term" value="F:ATP binding"/>
    <property type="evidence" value="ECO:0007669"/>
    <property type="project" value="UniProtKB-KW"/>
</dbReference>
<evidence type="ECO:0000256" key="10">
    <source>
        <dbReference type="SAM" id="Coils"/>
    </source>
</evidence>
<feature type="coiled-coil region" evidence="10">
    <location>
        <begin position="111"/>
        <end position="145"/>
    </location>
</feature>
<keyword evidence="4 9" id="KW-0067">ATP-binding</keyword>
<name>A0A6A6FEQ4_9PEZI</name>
<keyword evidence="10" id="KW-0175">Coiled coil</keyword>
<evidence type="ECO:0000256" key="7">
    <source>
        <dbReference type="ARBA" id="ARBA00034892"/>
    </source>
</evidence>
<evidence type="ECO:0000256" key="2">
    <source>
        <dbReference type="ARBA" id="ARBA00022598"/>
    </source>
</evidence>
<dbReference type="Gene3D" id="3.30.930.10">
    <property type="entry name" value="Bira Bifunctional Protein, Domain 2"/>
    <property type="match status" value="1"/>
</dbReference>
<dbReference type="FunFam" id="3.30.930.10:FF:000069">
    <property type="entry name" value="Seryl-tRNA synthetase"/>
    <property type="match status" value="1"/>
</dbReference>
<dbReference type="OrthoDB" id="10264585at2759"/>
<dbReference type="EC" id="6.1.1.11" evidence="1"/>
<evidence type="ECO:0000256" key="8">
    <source>
        <dbReference type="PIRSR" id="PIRSR001529-1"/>
    </source>
</evidence>
<accession>A0A6A6FEQ4</accession>
<sequence>MSLPYICARCRRNFLTNGIRDLTARRTYVRPSFAPKPTLDIKHIRNNPGLYEQNCIDRNYGPFAKNGWRTLELHEKLKRQQEEIVASRQRNNAIGKELGRHAAHGGDHAGRKALLEEAKALKARLASHEADEKLAQEEMEKLALELPNLSSLDTPVGDEPRLRGVIGEKTLTNSEGKSHVDIGKELDILDFEASATTSGWGWYFLKNEAALLEQALIQYALSVAMKRGWKVMTPPSLVYSHIASACGFMPRDQNGETQIYNIEQHGHDQRKSGDKPTLVLAGTAEIPFAGSQTNKTLRPEDLPLKVIGPSRCYRAEAGARGVDTKGLYRVHEFTKVEMFAWASPPEDHEADRFGDVEASQAEEVFEEMLEIQTEILTSLGLHAKILEMPTADLGASATRKIDVEAFYPSRGGINEGYGEVTSASMCTDYQSRRLGTRFKRDGRLSWPHTVNGTALAIPRILACILENHWNEEEGAVVVPEVLRRYMPEGMHAIGAKNTV</sequence>
<feature type="binding site" evidence="9">
    <location>
        <begin position="314"/>
        <end position="316"/>
    </location>
    <ligand>
        <name>ATP</name>
        <dbReference type="ChEBI" id="CHEBI:30616"/>
    </ligand>
</feature>
<dbReference type="InterPro" id="IPR042103">
    <property type="entry name" value="SerRS_1_N_sf"/>
</dbReference>
<dbReference type="NCBIfam" id="TIGR00414">
    <property type="entry name" value="serS"/>
    <property type="match status" value="1"/>
</dbReference>
<evidence type="ECO:0000313" key="13">
    <source>
        <dbReference type="Proteomes" id="UP000799539"/>
    </source>
</evidence>
<dbReference type="PANTHER" id="PTHR11778">
    <property type="entry name" value="SERYL-TRNA SYNTHETASE"/>
    <property type="match status" value="1"/>
</dbReference>
<dbReference type="Pfam" id="PF00587">
    <property type="entry name" value="tRNA-synt_2b"/>
    <property type="match status" value="1"/>
</dbReference>
<dbReference type="UniPathway" id="UPA00906">
    <property type="reaction ID" value="UER00895"/>
</dbReference>
<dbReference type="GO" id="GO:0004828">
    <property type="term" value="F:serine-tRNA ligase activity"/>
    <property type="evidence" value="ECO:0007669"/>
    <property type="project" value="UniProtKB-EC"/>
</dbReference>
<gene>
    <name evidence="12" type="ORF">CERZMDRAFT_106397</name>
</gene>
<dbReference type="GO" id="GO:0006434">
    <property type="term" value="P:seryl-tRNA aminoacylation"/>
    <property type="evidence" value="ECO:0007669"/>
    <property type="project" value="InterPro"/>
</dbReference>
<keyword evidence="2" id="KW-0436">Ligase</keyword>
<dbReference type="SUPFAM" id="SSF55681">
    <property type="entry name" value="Class II aaRS and biotin synthetases"/>
    <property type="match status" value="1"/>
</dbReference>
<dbReference type="PROSITE" id="PS50862">
    <property type="entry name" value="AA_TRNA_LIGASE_II"/>
    <property type="match status" value="1"/>
</dbReference>
<dbReference type="InterPro" id="IPR010978">
    <property type="entry name" value="tRNA-bd_arm"/>
</dbReference>
<dbReference type="InterPro" id="IPR002317">
    <property type="entry name" value="Ser-tRNA-ligase_type_1"/>
</dbReference>
<dbReference type="InterPro" id="IPR006195">
    <property type="entry name" value="aa-tRNA-synth_II"/>
</dbReference>
<evidence type="ECO:0000256" key="5">
    <source>
        <dbReference type="ARBA" id="ARBA00023146"/>
    </source>
</evidence>
<dbReference type="AlphaFoldDB" id="A0A6A6FEQ4"/>
<proteinExistence type="predicted"/>
<feature type="domain" description="Aminoacyl-transfer RNA synthetases class-II family profile" evidence="11">
    <location>
        <begin position="297"/>
        <end position="479"/>
    </location>
</feature>
<feature type="binding site" evidence="8">
    <location>
        <position position="314"/>
    </location>
    <ligand>
        <name>L-serine</name>
        <dbReference type="ChEBI" id="CHEBI:33384"/>
    </ligand>
</feature>
<dbReference type="InterPro" id="IPR015866">
    <property type="entry name" value="Ser-tRNA-synth_1_N"/>
</dbReference>
<dbReference type="PRINTS" id="PR00981">
    <property type="entry name" value="TRNASYNTHSER"/>
</dbReference>
<dbReference type="Proteomes" id="UP000799539">
    <property type="component" value="Unassembled WGS sequence"/>
</dbReference>
<dbReference type="Pfam" id="PF02403">
    <property type="entry name" value="Seryl_tRNA_N"/>
    <property type="match status" value="1"/>
</dbReference>
<feature type="binding site" evidence="9">
    <location>
        <begin position="330"/>
        <end position="333"/>
    </location>
    <ligand>
        <name>ATP</name>
        <dbReference type="ChEBI" id="CHEBI:30616"/>
    </ligand>
</feature>
<feature type="binding site" evidence="9">
    <location>
        <begin position="419"/>
        <end position="422"/>
    </location>
    <ligand>
        <name>ATP</name>
        <dbReference type="ChEBI" id="CHEBI:30616"/>
    </ligand>
</feature>
<protein>
    <recommendedName>
        <fullName evidence="1">serine--tRNA ligase</fullName>
        <ecNumber evidence="1">6.1.1.11</ecNumber>
    </recommendedName>
    <alternativeName>
        <fullName evidence="6">Seryl-tRNA synthetase</fullName>
    </alternativeName>
    <alternativeName>
        <fullName evidence="7">Seryl-tRNA(Ser) synthetase</fullName>
    </alternativeName>
</protein>
<evidence type="ECO:0000256" key="1">
    <source>
        <dbReference type="ARBA" id="ARBA00012840"/>
    </source>
</evidence>
<organism evidence="12 13">
    <name type="scientific">Cercospora zeae-maydis SCOH1-5</name>
    <dbReference type="NCBI Taxonomy" id="717836"/>
    <lineage>
        <taxon>Eukaryota</taxon>
        <taxon>Fungi</taxon>
        <taxon>Dikarya</taxon>
        <taxon>Ascomycota</taxon>
        <taxon>Pezizomycotina</taxon>
        <taxon>Dothideomycetes</taxon>
        <taxon>Dothideomycetidae</taxon>
        <taxon>Mycosphaerellales</taxon>
        <taxon>Mycosphaerellaceae</taxon>
        <taxon>Cercospora</taxon>
    </lineage>
</organism>
<evidence type="ECO:0000256" key="3">
    <source>
        <dbReference type="ARBA" id="ARBA00022741"/>
    </source>
</evidence>
<dbReference type="Gene3D" id="1.10.287.40">
    <property type="entry name" value="Serine-tRNA synthetase, tRNA binding domain"/>
    <property type="match status" value="1"/>
</dbReference>
<keyword evidence="13" id="KW-1185">Reference proteome</keyword>
<evidence type="ECO:0000256" key="9">
    <source>
        <dbReference type="PIRSR" id="PIRSR001529-2"/>
    </source>
</evidence>
<reference evidence="12" key="1">
    <citation type="journal article" date="2020" name="Stud. Mycol.">
        <title>101 Dothideomycetes genomes: a test case for predicting lifestyles and emergence of pathogens.</title>
        <authorList>
            <person name="Haridas S."/>
            <person name="Albert R."/>
            <person name="Binder M."/>
            <person name="Bloem J."/>
            <person name="Labutti K."/>
            <person name="Salamov A."/>
            <person name="Andreopoulos B."/>
            <person name="Baker S."/>
            <person name="Barry K."/>
            <person name="Bills G."/>
            <person name="Bluhm B."/>
            <person name="Cannon C."/>
            <person name="Castanera R."/>
            <person name="Culley D."/>
            <person name="Daum C."/>
            <person name="Ezra D."/>
            <person name="Gonzalez J."/>
            <person name="Henrissat B."/>
            <person name="Kuo A."/>
            <person name="Liang C."/>
            <person name="Lipzen A."/>
            <person name="Lutzoni F."/>
            <person name="Magnuson J."/>
            <person name="Mondo S."/>
            <person name="Nolan M."/>
            <person name="Ohm R."/>
            <person name="Pangilinan J."/>
            <person name="Park H.-J."/>
            <person name="Ramirez L."/>
            <person name="Alfaro M."/>
            <person name="Sun H."/>
            <person name="Tritt A."/>
            <person name="Yoshinaga Y."/>
            <person name="Zwiers L.-H."/>
            <person name="Turgeon B."/>
            <person name="Goodwin S."/>
            <person name="Spatafora J."/>
            <person name="Crous P."/>
            <person name="Grigoriev I."/>
        </authorList>
    </citation>
    <scope>NUCLEOTIDE SEQUENCE</scope>
    <source>
        <strain evidence="12">SCOH1-5</strain>
    </source>
</reference>
<feature type="binding site" evidence="8">
    <location>
        <position position="451"/>
    </location>
    <ligand>
        <name>L-serine</name>
        <dbReference type="ChEBI" id="CHEBI:33384"/>
    </ligand>
</feature>
<keyword evidence="5" id="KW-0030">Aminoacyl-tRNA synthetase</keyword>
<evidence type="ECO:0000259" key="11">
    <source>
        <dbReference type="PROSITE" id="PS50862"/>
    </source>
</evidence>
<feature type="binding site" evidence="8">
    <location>
        <position position="337"/>
    </location>
    <ligand>
        <name>L-serine</name>
        <dbReference type="ChEBI" id="CHEBI:33384"/>
    </ligand>
</feature>
<dbReference type="PIRSF" id="PIRSF001529">
    <property type="entry name" value="Ser-tRNA-synth_IIa"/>
    <property type="match status" value="1"/>
</dbReference>
<dbReference type="SUPFAM" id="SSF46589">
    <property type="entry name" value="tRNA-binding arm"/>
    <property type="match status" value="1"/>
</dbReference>
<dbReference type="EMBL" id="ML992675">
    <property type="protein sequence ID" value="KAF2211843.1"/>
    <property type="molecule type" value="Genomic_DNA"/>
</dbReference>
<dbReference type="InterPro" id="IPR002314">
    <property type="entry name" value="aa-tRNA-synt_IIb"/>
</dbReference>
<dbReference type="InterPro" id="IPR045864">
    <property type="entry name" value="aa-tRNA-synth_II/BPL/LPL"/>
</dbReference>
<feature type="binding site" evidence="8">
    <location>
        <position position="283"/>
    </location>
    <ligand>
        <name>L-serine</name>
        <dbReference type="ChEBI" id="CHEBI:33384"/>
    </ligand>
</feature>